<evidence type="ECO:0000313" key="2">
    <source>
        <dbReference type="Proteomes" id="UP000202958"/>
    </source>
</evidence>
<organism evidence="1 2">
    <name type="scientific">Sinorhizobium phage phiN3</name>
    <dbReference type="NCBI Taxonomy" id="1647405"/>
    <lineage>
        <taxon>Viruses</taxon>
        <taxon>Duplodnaviria</taxon>
        <taxon>Heunggongvirae</taxon>
        <taxon>Uroviricota</taxon>
        <taxon>Caudoviricetes</taxon>
        <taxon>Emdodecavirus</taxon>
        <taxon>Emdodecavirus N3</taxon>
    </lineage>
</organism>
<dbReference type="KEGG" id="vg:26638760"/>
<dbReference type="EMBL" id="KR052482">
    <property type="protein sequence ID" value="AKF13296.1"/>
    <property type="molecule type" value="Genomic_DNA"/>
</dbReference>
<evidence type="ECO:0000313" key="1">
    <source>
        <dbReference type="EMBL" id="AKF13296.1"/>
    </source>
</evidence>
<dbReference type="Proteomes" id="UP000202958">
    <property type="component" value="Segment"/>
</dbReference>
<gene>
    <name evidence="1" type="ORF">PHIN3_31</name>
</gene>
<reference evidence="1 2" key="1">
    <citation type="submission" date="2015-04" db="EMBL/GenBank/DDBJ databases">
        <authorList>
            <person name="Hodson T.S."/>
            <person name="Hyde J.R."/>
            <person name="Schouten J.T."/>
            <person name="Crockett J.T."/>
            <person name="Smith T.A."/>
            <person name="Merrill B.D."/>
            <person name="Crook M.B."/>
            <person name="Griffitts J.S."/>
            <person name="Burnett S.H."/>
            <person name="Grose J.H."/>
            <person name="Breakwell D.P."/>
        </authorList>
    </citation>
    <scope>NUCLEOTIDE SEQUENCE [LARGE SCALE GENOMIC DNA]</scope>
</reference>
<name>A0A0F6WCD9_9CAUD</name>
<dbReference type="RefSeq" id="YP_009212271.1">
    <property type="nucleotide sequence ID" value="NC_028945.1"/>
</dbReference>
<proteinExistence type="predicted"/>
<protein>
    <submittedName>
        <fullName evidence="1">Uncharacterized protein</fullName>
    </submittedName>
</protein>
<dbReference type="GeneID" id="26638760"/>
<keyword evidence="2" id="KW-1185">Reference proteome</keyword>
<accession>A0A0F6WCD9</accession>
<sequence length="55" mass="6409">MNDHIELRKFAVDRALDYHRATMPWDNRSVIHTATVIEHYLLTGKILGTDDTTQK</sequence>